<dbReference type="AlphaFoldDB" id="A0A562B3T9"/>
<sequence>MTDQPSPKRKTLGLKSAAGSASGSYQGMDLRKFY</sequence>
<gene>
    <name evidence="2" type="ORF">L602_000600001190</name>
</gene>
<dbReference type="Proteomes" id="UP000318141">
    <property type="component" value="Unassembled WGS sequence"/>
</dbReference>
<comment type="caution">
    <text evidence="2">The sequence shown here is derived from an EMBL/GenBank/DDBJ whole genome shotgun (WGS) entry which is preliminary data.</text>
</comment>
<evidence type="ECO:0000313" key="2">
    <source>
        <dbReference type="EMBL" id="TWG79719.1"/>
    </source>
</evidence>
<dbReference type="EMBL" id="VLJN01000056">
    <property type="protein sequence ID" value="TWG79719.1"/>
    <property type="molecule type" value="Genomic_DNA"/>
</dbReference>
<keyword evidence="3" id="KW-1185">Reference proteome</keyword>
<proteinExistence type="predicted"/>
<reference evidence="2 3" key="1">
    <citation type="submission" date="2019-07" db="EMBL/GenBank/DDBJ databases">
        <title>Genome sequencing of lignin-degrading bacterial isolates.</title>
        <authorList>
            <person name="Gladden J."/>
        </authorList>
    </citation>
    <scope>NUCLEOTIDE SEQUENCE [LARGE SCALE GENOMIC DNA]</scope>
    <source>
        <strain evidence="2 3">J11</strain>
    </source>
</reference>
<name>A0A562B3T9_9BURK</name>
<protein>
    <submittedName>
        <fullName evidence="2">Uncharacterized protein</fullName>
    </submittedName>
</protein>
<evidence type="ECO:0000313" key="3">
    <source>
        <dbReference type="Proteomes" id="UP000318141"/>
    </source>
</evidence>
<accession>A0A562B3T9</accession>
<feature type="region of interest" description="Disordered" evidence="1">
    <location>
        <begin position="1"/>
        <end position="34"/>
    </location>
</feature>
<evidence type="ECO:0000256" key="1">
    <source>
        <dbReference type="SAM" id="MobiDB-lite"/>
    </source>
</evidence>
<organism evidence="2 3">
    <name type="scientific">Cupriavidus gilardii J11</name>
    <dbReference type="NCBI Taxonomy" id="936133"/>
    <lineage>
        <taxon>Bacteria</taxon>
        <taxon>Pseudomonadati</taxon>
        <taxon>Pseudomonadota</taxon>
        <taxon>Betaproteobacteria</taxon>
        <taxon>Burkholderiales</taxon>
        <taxon>Burkholderiaceae</taxon>
        <taxon>Cupriavidus</taxon>
    </lineage>
</organism>